<evidence type="ECO:0000313" key="2">
    <source>
        <dbReference type="Proteomes" id="UP001348817"/>
    </source>
</evidence>
<dbReference type="Proteomes" id="UP001348817">
    <property type="component" value="Chromosome"/>
</dbReference>
<dbReference type="KEGG" id="fax:FUAX_03210"/>
<sequence>MFKSGLFFRLNLDICDKCFLFAECAKLRILNPNNNI</sequence>
<dbReference type="EMBL" id="AP025314">
    <property type="protein sequence ID" value="BDD07889.1"/>
    <property type="molecule type" value="Genomic_DNA"/>
</dbReference>
<proteinExistence type="predicted"/>
<accession>A0AAU9C7A0</accession>
<dbReference type="AlphaFoldDB" id="A0AAU9C7A0"/>
<keyword evidence="2" id="KW-1185">Reference proteome</keyword>
<protein>
    <submittedName>
        <fullName evidence="1">Uncharacterized protein</fullName>
    </submittedName>
</protein>
<gene>
    <name evidence="1" type="ORF">FUAX_03210</name>
</gene>
<reference evidence="1 2" key="1">
    <citation type="submission" date="2021-12" db="EMBL/GenBank/DDBJ databases">
        <title>Genome sequencing of bacteria with rrn-lacking chromosome and rrn-plasmid.</title>
        <authorList>
            <person name="Anda M."/>
            <person name="Iwasaki W."/>
        </authorList>
    </citation>
    <scope>NUCLEOTIDE SEQUENCE [LARGE SCALE GENOMIC DNA]</scope>
    <source>
        <strain evidence="1 2">DSM 100852</strain>
    </source>
</reference>
<name>A0AAU9C7A0_9BACT</name>
<evidence type="ECO:0000313" key="1">
    <source>
        <dbReference type="EMBL" id="BDD07889.1"/>
    </source>
</evidence>
<organism evidence="1 2">
    <name type="scientific">Fulvitalea axinellae</name>
    <dbReference type="NCBI Taxonomy" id="1182444"/>
    <lineage>
        <taxon>Bacteria</taxon>
        <taxon>Pseudomonadati</taxon>
        <taxon>Bacteroidota</taxon>
        <taxon>Cytophagia</taxon>
        <taxon>Cytophagales</taxon>
        <taxon>Persicobacteraceae</taxon>
        <taxon>Fulvitalea</taxon>
    </lineage>
</organism>